<dbReference type="InterPro" id="IPR053860">
    <property type="entry name" value="DUF6932"/>
</dbReference>
<dbReference type="AlphaFoldDB" id="A0A1G6D6V4"/>
<dbReference type="Proteomes" id="UP000199071">
    <property type="component" value="Unassembled WGS sequence"/>
</dbReference>
<evidence type="ECO:0000313" key="1">
    <source>
        <dbReference type="EMBL" id="SDB40841.1"/>
    </source>
</evidence>
<gene>
    <name evidence="1" type="ORF">SAMN02982931_03093</name>
</gene>
<accession>A0A1G6D6V4</accession>
<dbReference type="Pfam" id="PF22014">
    <property type="entry name" value="DUF6932"/>
    <property type="match status" value="1"/>
</dbReference>
<evidence type="ECO:0000313" key="2">
    <source>
        <dbReference type="Proteomes" id="UP000199071"/>
    </source>
</evidence>
<proteinExistence type="predicted"/>
<reference evidence="1 2" key="1">
    <citation type="submission" date="2016-10" db="EMBL/GenBank/DDBJ databases">
        <authorList>
            <person name="de Groot N.N."/>
        </authorList>
    </citation>
    <scope>NUCLEOTIDE SEQUENCE [LARGE SCALE GENOMIC DNA]</scope>
    <source>
        <strain evidence="1 2">ATCC 35022</strain>
    </source>
</reference>
<keyword evidence="2" id="KW-1185">Reference proteome</keyword>
<organism evidence="1 2">
    <name type="scientific">Bauldia litoralis</name>
    <dbReference type="NCBI Taxonomy" id="665467"/>
    <lineage>
        <taxon>Bacteria</taxon>
        <taxon>Pseudomonadati</taxon>
        <taxon>Pseudomonadota</taxon>
        <taxon>Alphaproteobacteria</taxon>
        <taxon>Hyphomicrobiales</taxon>
        <taxon>Kaistiaceae</taxon>
        <taxon>Bauldia</taxon>
    </lineage>
</organism>
<dbReference type="EMBL" id="FMXQ01000006">
    <property type="protein sequence ID" value="SDB40841.1"/>
    <property type="molecule type" value="Genomic_DNA"/>
</dbReference>
<sequence>MGFHQTDLKALDRLCVEYFPTSTSRPRLMNTLTTVVSLINRASIPARLWINGGLLTEEPDPGDFSATLVLVESVFLGLSADQREFFDWFRTESLYQQYHCDNYGMVIDADRDDYELMQTYWMRQCRFDRGRKSRGIAELLVPSLARS</sequence>
<dbReference type="RefSeq" id="WP_431190502.1">
    <property type="nucleotide sequence ID" value="NZ_JBDVAB010000002.1"/>
</dbReference>
<name>A0A1G6D6V4_9HYPH</name>
<dbReference type="STRING" id="665467.SAMN02982931_03093"/>
<protein>
    <submittedName>
        <fullName evidence="1">Uncharacterized protein</fullName>
    </submittedName>
</protein>